<dbReference type="InterPro" id="IPR018980">
    <property type="entry name" value="FERM_PH-like_C"/>
</dbReference>
<dbReference type="CDD" id="cd14473">
    <property type="entry name" value="FERM_B-lobe"/>
    <property type="match status" value="1"/>
</dbReference>
<dbReference type="AlphaFoldDB" id="A0A183UX99"/>
<dbReference type="InterPro" id="IPR019749">
    <property type="entry name" value="Band_41_domain"/>
</dbReference>
<dbReference type="GO" id="GO:0008092">
    <property type="term" value="F:cytoskeletal protein binding"/>
    <property type="evidence" value="ECO:0007669"/>
    <property type="project" value="InterPro"/>
</dbReference>
<name>A0A183UX99_TOXCA</name>
<dbReference type="WBParaSite" id="TCNE_0001311901-mRNA-1">
    <property type="protein sequence ID" value="TCNE_0001311901-mRNA-1"/>
    <property type="gene ID" value="TCNE_0001311901"/>
</dbReference>
<dbReference type="FunFam" id="1.20.80.10:FF:000006">
    <property type="entry name" value="FERM domain-containing protein 5 isoform X1"/>
    <property type="match status" value="1"/>
</dbReference>
<comment type="subcellular location">
    <subcellularLocation>
        <location evidence="1">Cell junction</location>
        <location evidence="1">Adherens junction</location>
    </subcellularLocation>
    <subcellularLocation>
        <location evidence="3">Cell projection</location>
        <location evidence="3">Rhabdomere</location>
    </subcellularLocation>
</comment>
<dbReference type="InterPro" id="IPR019747">
    <property type="entry name" value="FERM_CS"/>
</dbReference>
<dbReference type="Gene3D" id="1.20.80.10">
    <property type="match status" value="1"/>
</dbReference>
<dbReference type="InterPro" id="IPR014352">
    <property type="entry name" value="FERM/acyl-CoA-bd_prot_sf"/>
</dbReference>
<evidence type="ECO:0000313" key="6">
    <source>
        <dbReference type="Proteomes" id="UP000050794"/>
    </source>
</evidence>
<dbReference type="InterPro" id="IPR029071">
    <property type="entry name" value="Ubiquitin-like_domsf"/>
</dbReference>
<dbReference type="InterPro" id="IPR000798">
    <property type="entry name" value="Ez/rad/moesin-like"/>
</dbReference>
<dbReference type="SUPFAM" id="SSF50729">
    <property type="entry name" value="PH domain-like"/>
    <property type="match status" value="1"/>
</dbReference>
<evidence type="ECO:0000256" key="3">
    <source>
        <dbReference type="ARBA" id="ARBA00043944"/>
    </source>
</evidence>
<dbReference type="Proteomes" id="UP000050794">
    <property type="component" value="Unassembled WGS sequence"/>
</dbReference>
<dbReference type="Gene3D" id="3.10.20.90">
    <property type="entry name" value="Phosphatidylinositol 3-kinase Catalytic Subunit, Chain A, domain 1"/>
    <property type="match status" value="1"/>
</dbReference>
<dbReference type="Pfam" id="PF09380">
    <property type="entry name" value="FERM_C"/>
    <property type="match status" value="1"/>
</dbReference>
<dbReference type="PRINTS" id="PR00661">
    <property type="entry name" value="ERMFAMILY"/>
</dbReference>
<proteinExistence type="predicted"/>
<reference evidence="5 6" key="2">
    <citation type="submission" date="2018-11" db="EMBL/GenBank/DDBJ databases">
        <authorList>
            <consortium name="Pathogen Informatics"/>
        </authorList>
    </citation>
    <scope>NUCLEOTIDE SEQUENCE [LARGE SCALE GENOMIC DNA]</scope>
</reference>
<dbReference type="InterPro" id="IPR018979">
    <property type="entry name" value="FERM_N"/>
</dbReference>
<feature type="domain" description="FERM" evidence="4">
    <location>
        <begin position="89"/>
        <end position="464"/>
    </location>
</feature>
<dbReference type="PROSITE" id="PS00660">
    <property type="entry name" value="FERM_1"/>
    <property type="match status" value="1"/>
</dbReference>
<dbReference type="SUPFAM" id="SSF54236">
    <property type="entry name" value="Ubiquitin-like"/>
    <property type="match status" value="1"/>
</dbReference>
<dbReference type="Pfam" id="PF00373">
    <property type="entry name" value="FERM_M"/>
    <property type="match status" value="1"/>
</dbReference>
<dbReference type="SUPFAM" id="SSF47031">
    <property type="entry name" value="Second domain of FERM"/>
    <property type="match status" value="1"/>
</dbReference>
<dbReference type="PANTHER" id="PTHR23280">
    <property type="entry name" value="4.1 G PROTEIN"/>
    <property type="match status" value="1"/>
</dbReference>
<dbReference type="PANTHER" id="PTHR23280:SF32">
    <property type="entry name" value="FI22325P1"/>
    <property type="match status" value="1"/>
</dbReference>
<sequence length="816" mass="92004">MSTSLKPQHSERSETPARMFAALLLRKFDREYRLGGETSHCEFRVWAALSPPLARAAGAGGMPGDTSLVASSIFGRISARSSLMSSRDYKATVQLLDDNETIYQEFKKNADAQQILDYVCEFLNIVEKDYFGLRYQDINKYRRGFSRLLPEQVFRGGLARLLPERVFEGGLALLLPERVLGGGLARRLPERVFREGLACLLPERVFGGGLALLLRERYWVDLNKPISKQVRGPNVGLRFRVRFYPSDVTLLKEEITRYQLFVQLQRDLLHGRLYCPQNEAAVLGALILQSVIGDYDAEPRSPGYVSEYKLLLKQTAKIEEKIAEAHKLFKGLTAAEAEMEFLKKASKLDTYGFDPYAVTDKQGQTLYVGVTHRGIYIYHVSRMIHHITWEELEKVDYLGKSLFIAPVASYVSPYATSVEDLNGNTKSHISKSSSTLKLHCPSATFAKHLWRHILSQQAFFTENDAKHVKPKPRIPLLSRGSTFRFPTARVLHEIELEGCAKREGPQPSFTRYTLQRQPPRQQHVTVTNKYHTLPAVSLNNGCNMTIPENEPIVDLSVAHLPQEMSAPVILETEEESASDSAAVSKECLVSEHVDMVLTPPVKWLKHPSLKRFMIAEVVIQLLLKRTLTAGGICKLKAAFLLPRFVVRCCVACKTHYRLVVTIISSVVPVKSPDLTVTSSVQKVTPSGVEKAVCSKKPRKAAGPDRVRAEEVRAGAPAEERKLAVTRCAAKRRMLGINRLQRIPSGDLRSRSGVKDIAEMTSASKHTRVDHVARKDDNRWTERTVKWCPQNNCCWIEVQKFWRSEATKNVSLVRKKM</sequence>
<evidence type="ECO:0000259" key="4">
    <source>
        <dbReference type="PROSITE" id="PS50057"/>
    </source>
</evidence>
<dbReference type="Gene3D" id="2.30.29.30">
    <property type="entry name" value="Pleckstrin-homology domain (PH domain)/Phosphotyrosine-binding domain (PTB)"/>
    <property type="match status" value="1"/>
</dbReference>
<gene>
    <name evidence="5" type="ORF">TCNE_LOCUS13119</name>
</gene>
<keyword evidence="6" id="KW-1185">Reference proteome</keyword>
<dbReference type="InterPro" id="IPR019748">
    <property type="entry name" value="FERM_central"/>
</dbReference>
<dbReference type="GO" id="GO:0005912">
    <property type="term" value="C:adherens junction"/>
    <property type="evidence" value="ECO:0007669"/>
    <property type="project" value="UniProtKB-SubCell"/>
</dbReference>
<dbReference type="InterPro" id="IPR000299">
    <property type="entry name" value="FERM_domain"/>
</dbReference>
<dbReference type="EMBL" id="UYWY01021569">
    <property type="protein sequence ID" value="VDM44440.1"/>
    <property type="molecule type" value="Genomic_DNA"/>
</dbReference>
<reference evidence="7" key="1">
    <citation type="submission" date="2016-06" db="UniProtKB">
        <authorList>
            <consortium name="WormBaseParasite"/>
        </authorList>
    </citation>
    <scope>IDENTIFICATION</scope>
</reference>
<dbReference type="InterPro" id="IPR035963">
    <property type="entry name" value="FERM_2"/>
</dbReference>
<accession>A0A183UX99</accession>
<dbReference type="InterPro" id="IPR011993">
    <property type="entry name" value="PH-like_dom_sf"/>
</dbReference>
<protein>
    <recommendedName>
        <fullName evidence="2">Moesin/ezrin/radixin homolog 1</fullName>
    </recommendedName>
</protein>
<evidence type="ECO:0000256" key="1">
    <source>
        <dbReference type="ARBA" id="ARBA00004536"/>
    </source>
</evidence>
<dbReference type="GO" id="GO:0005856">
    <property type="term" value="C:cytoskeleton"/>
    <property type="evidence" value="ECO:0007669"/>
    <property type="project" value="TreeGrafter"/>
</dbReference>
<dbReference type="SMART" id="SM00295">
    <property type="entry name" value="B41"/>
    <property type="match status" value="1"/>
</dbReference>
<evidence type="ECO:0000256" key="2">
    <source>
        <dbReference type="ARBA" id="ARBA00022025"/>
    </source>
</evidence>
<organism evidence="6 7">
    <name type="scientific">Toxocara canis</name>
    <name type="common">Canine roundworm</name>
    <dbReference type="NCBI Taxonomy" id="6265"/>
    <lineage>
        <taxon>Eukaryota</taxon>
        <taxon>Metazoa</taxon>
        <taxon>Ecdysozoa</taxon>
        <taxon>Nematoda</taxon>
        <taxon>Chromadorea</taxon>
        <taxon>Rhabditida</taxon>
        <taxon>Spirurina</taxon>
        <taxon>Ascaridomorpha</taxon>
        <taxon>Ascaridoidea</taxon>
        <taxon>Toxocaridae</taxon>
        <taxon>Toxocara</taxon>
    </lineage>
</organism>
<dbReference type="SMART" id="SM01196">
    <property type="entry name" value="FERM_C"/>
    <property type="match status" value="1"/>
</dbReference>
<evidence type="ECO:0000313" key="7">
    <source>
        <dbReference type="WBParaSite" id="TCNE_0001311901-mRNA-1"/>
    </source>
</evidence>
<dbReference type="GO" id="GO:0031032">
    <property type="term" value="P:actomyosin structure organization"/>
    <property type="evidence" value="ECO:0007669"/>
    <property type="project" value="TreeGrafter"/>
</dbReference>
<evidence type="ECO:0000313" key="5">
    <source>
        <dbReference type="EMBL" id="VDM44440.1"/>
    </source>
</evidence>
<dbReference type="PROSITE" id="PS50057">
    <property type="entry name" value="FERM_3"/>
    <property type="match status" value="1"/>
</dbReference>
<dbReference type="Pfam" id="PF09379">
    <property type="entry name" value="FERM_N"/>
    <property type="match status" value="1"/>
</dbReference>